<evidence type="ECO:0000313" key="4">
    <source>
        <dbReference type="Proteomes" id="UP000070720"/>
    </source>
</evidence>
<dbReference type="AlphaFoldDB" id="I1S3J2"/>
<proteinExistence type="predicted"/>
<accession>A0A098DZF8</accession>
<gene>
    <name evidence="3" type="primary">FG11377.1</name>
    <name evidence="2" type="ORF">FGRAMPH1_01T21917</name>
</gene>
<accession>I1S3J2</accession>
<dbReference type="RefSeq" id="XP_011325859.1">
    <property type="nucleotide sequence ID" value="XM_011327557.1"/>
</dbReference>
<organism evidence="2 4">
    <name type="scientific">Gibberella zeae (strain ATCC MYA-4620 / CBS 123657 / FGSC 9075 / NRRL 31084 / PH-1)</name>
    <name type="common">Wheat head blight fungus</name>
    <name type="synonym">Fusarium graminearum</name>
    <dbReference type="NCBI Taxonomy" id="229533"/>
    <lineage>
        <taxon>Eukaryota</taxon>
        <taxon>Fungi</taxon>
        <taxon>Dikarya</taxon>
        <taxon>Ascomycota</taxon>
        <taxon>Pezizomycotina</taxon>
        <taxon>Sordariomycetes</taxon>
        <taxon>Hypocreomycetidae</taxon>
        <taxon>Hypocreales</taxon>
        <taxon>Nectriaceae</taxon>
        <taxon>Fusarium</taxon>
    </lineage>
</organism>
<evidence type="ECO:0000313" key="2">
    <source>
        <dbReference type="EMBL" id="CEF86727.1"/>
    </source>
</evidence>
<dbReference type="EMBL" id="HG970334">
    <property type="protein sequence ID" value="CEF86727.1"/>
    <property type="molecule type" value="Genomic_DNA"/>
</dbReference>
<dbReference type="Proteomes" id="UP000070720">
    <property type="component" value="Chromosome 3"/>
</dbReference>
<protein>
    <submittedName>
        <fullName evidence="2">Chromosome 3, complete genome</fullName>
    </submittedName>
</protein>
<sequence>MSDPLSVAGTAVGIASLGIQVCQGLIKYLQAVNDRNEEIRDAVRDVKQVLSLLDNLNNTLPNVSEWPIHKNPDAVNEISLDLKNHVKNHDDNSADLKDQIQSMQSAISDMLVDTKQQLHGTQLSIQDLDQRIDGKLTIVETVTRSTETNGQVAVAMLEKLTQLVEFQSTLTSTMNLQVTGAPSVQDIGANTTYQSNYSTELCNDMAPARSSNMRPWQGCYCVAALPKSVKSFRVWNLRFQFEEQEHHLRSCKLWGMRKGTKRTAKAKIRMKLAWLSIRMIDACFEYASGTSRPGLSIRCRNIIRRMDSPVVTAILKVENELAQSNTPTQMILILKTMEHEILNLYSKGLASPLDTTENGDTHAEVNLLKTTI</sequence>
<evidence type="ECO:0000256" key="1">
    <source>
        <dbReference type="SAM" id="Coils"/>
    </source>
</evidence>
<name>I1S3J2_GIBZE</name>
<reference evidence="2 4" key="3">
    <citation type="journal article" date="2015" name="BMC Genomics">
        <title>The completed genome sequence of the pathogenic ascomycete fungus Fusarium graminearum.</title>
        <authorList>
            <person name="King R."/>
            <person name="Urban M."/>
            <person name="Hammond-Kosack M.C."/>
            <person name="Hassani-Pak K."/>
            <person name="Hammond-Kosack K.E."/>
        </authorList>
    </citation>
    <scope>NUCLEOTIDE SEQUENCE [LARGE SCALE GENOMIC DNA]</scope>
    <source>
        <strain evidence="4">ATCC MYA-4620 / CBS 123657 / FGSC 9075 / NRRL 31084 / PH-1</strain>
        <strain evidence="2">PH-1</strain>
    </source>
</reference>
<dbReference type="KEGG" id="fgr:FGSG_11377"/>
<keyword evidence="4" id="KW-1185">Reference proteome</keyword>
<dbReference type="VEuPathDB" id="FungiDB:FGRAMPH1_01G21917"/>
<dbReference type="InParanoid" id="I1S3J2"/>
<reference evidence="3 4" key="2">
    <citation type="journal article" date="2010" name="Nature">
        <title>Comparative genomics reveals mobile pathogenicity chromosomes in Fusarium.</title>
        <authorList>
            <person name="Ma L.J."/>
            <person name="van der Does H.C."/>
            <person name="Borkovich K.A."/>
            <person name="Coleman J.J."/>
            <person name="Daboussi M.J."/>
            <person name="Di Pietro A."/>
            <person name="Dufresne M."/>
            <person name="Freitag M."/>
            <person name="Grabherr M."/>
            <person name="Henrissat B."/>
            <person name="Houterman P.M."/>
            <person name="Kang S."/>
            <person name="Shim W.B."/>
            <person name="Woloshuk C."/>
            <person name="Xie X."/>
            <person name="Xu J.R."/>
            <person name="Antoniw J."/>
            <person name="Baker S.E."/>
            <person name="Bluhm B.H."/>
            <person name="Breakspear A."/>
            <person name="Brown D.W."/>
            <person name="Butchko R.A."/>
            <person name="Chapman S."/>
            <person name="Coulson R."/>
            <person name="Coutinho P.M."/>
            <person name="Danchin E.G."/>
            <person name="Diener A."/>
            <person name="Gale L.R."/>
            <person name="Gardiner D.M."/>
            <person name="Goff S."/>
            <person name="Hammond-Kosack K.E."/>
            <person name="Hilburn K."/>
            <person name="Hua-Van A."/>
            <person name="Jonkers W."/>
            <person name="Kazan K."/>
            <person name="Kodira C.D."/>
            <person name="Koehrsen M."/>
            <person name="Kumar L."/>
            <person name="Lee Y.H."/>
            <person name="Li L."/>
            <person name="Manners J.M."/>
            <person name="Miranda-Saavedra D."/>
            <person name="Mukherjee M."/>
            <person name="Park G."/>
            <person name="Park J."/>
            <person name="Park S.Y."/>
            <person name="Proctor R.H."/>
            <person name="Regev A."/>
            <person name="Ruiz-Roldan M.C."/>
            <person name="Sain D."/>
            <person name="Sakthikumar S."/>
            <person name="Sykes S."/>
            <person name="Schwartz D.C."/>
            <person name="Turgeon B.G."/>
            <person name="Wapinski I."/>
            <person name="Yoder O."/>
            <person name="Young S."/>
            <person name="Zeng Q."/>
            <person name="Zhou S."/>
            <person name="Galagan J."/>
            <person name="Cuomo C.A."/>
            <person name="Kistler H.C."/>
            <person name="Rep M."/>
        </authorList>
    </citation>
    <scope>GENOME REANNOTATION</scope>
    <source>
        <strain evidence="4">ATCC MYA-4620 / CBS 123657 / FGSC 9075 / NRRL 31084 / PH-1</strain>
        <strain evidence="3">PH-1 / ATCC MYA-4620 / FGSC 9075 / NRRL 31084</strain>
    </source>
</reference>
<reference evidence="3" key="4">
    <citation type="submission" date="2017-01" db="UniProtKB">
        <authorList>
            <consortium name="EnsemblFungi"/>
        </authorList>
    </citation>
    <scope>IDENTIFICATION</scope>
    <source>
        <strain evidence="3">PH-1 / ATCC MYA-4620 / FGSC 9075 / NRRL 31084</strain>
    </source>
</reference>
<evidence type="ECO:0000313" key="3">
    <source>
        <dbReference type="EnsemblFungi" id="CEF86727"/>
    </source>
</evidence>
<dbReference type="EnsemblFungi" id="CEF86727">
    <property type="protein sequence ID" value="CEF86727"/>
    <property type="gene ID" value="FGRRES_11377"/>
</dbReference>
<feature type="coiled-coil region" evidence="1">
    <location>
        <begin position="29"/>
        <end position="59"/>
    </location>
</feature>
<reference evidence="3 4" key="1">
    <citation type="journal article" date="2007" name="Science">
        <title>The Fusarium graminearum genome reveals a link between localized polymorphism and pathogen specialization.</title>
        <authorList>
            <person name="Cuomo C.A."/>
            <person name="Gueldener U."/>
            <person name="Xu J.-R."/>
            <person name="Trail F."/>
            <person name="Turgeon B.G."/>
            <person name="Di Pietro A."/>
            <person name="Walton J.D."/>
            <person name="Ma L.-J."/>
            <person name="Baker S.E."/>
            <person name="Rep M."/>
            <person name="Adam G."/>
            <person name="Antoniw J."/>
            <person name="Baldwin T."/>
            <person name="Calvo S.E."/>
            <person name="Chang Y.-L."/>
            <person name="DeCaprio D."/>
            <person name="Gale L.R."/>
            <person name="Gnerre S."/>
            <person name="Goswami R.S."/>
            <person name="Hammond-Kosack K."/>
            <person name="Harris L.J."/>
            <person name="Hilburn K."/>
            <person name="Kennell J.C."/>
            <person name="Kroken S."/>
            <person name="Magnuson J.K."/>
            <person name="Mannhaupt G."/>
            <person name="Mauceli E.W."/>
            <person name="Mewes H.-W."/>
            <person name="Mitterbauer R."/>
            <person name="Muehlbauer G."/>
            <person name="Muensterkoetter M."/>
            <person name="Nelson D."/>
            <person name="O'Donnell K."/>
            <person name="Ouellet T."/>
            <person name="Qi W."/>
            <person name="Quesneville H."/>
            <person name="Roncero M.I.G."/>
            <person name="Seong K.-Y."/>
            <person name="Tetko I.V."/>
            <person name="Urban M."/>
            <person name="Waalwijk C."/>
            <person name="Ward T.J."/>
            <person name="Yao J."/>
            <person name="Birren B.W."/>
            <person name="Kistler H.C."/>
        </authorList>
    </citation>
    <scope>NUCLEOTIDE SEQUENCE [LARGE SCALE GENOMIC DNA]</scope>
    <source>
        <strain evidence="4">ATCC MYA-4620 / CBS 123657 / FGSC 9075 / NRRL 31084 / PH-1</strain>
        <strain evidence="3">PH-1 / ATCC MYA-4620 / FGSC 9075 / NRRL 31084</strain>
    </source>
</reference>
<dbReference type="OrthoDB" id="1577640at2759"/>
<dbReference type="HOGENOM" id="CLU_744038_0_0_1"/>
<dbReference type="eggNOG" id="ENOG502SSTG">
    <property type="taxonomic scope" value="Eukaryota"/>
</dbReference>
<keyword evidence="1" id="KW-0175">Coiled coil</keyword>